<proteinExistence type="predicted"/>
<dbReference type="Proteomes" id="UP000789901">
    <property type="component" value="Unassembled WGS sequence"/>
</dbReference>
<evidence type="ECO:0000313" key="2">
    <source>
        <dbReference type="Proteomes" id="UP000789901"/>
    </source>
</evidence>
<evidence type="ECO:0000313" key="1">
    <source>
        <dbReference type="EMBL" id="CAG8682222.1"/>
    </source>
</evidence>
<name>A0ABN7UWQ2_GIGMA</name>
<keyword evidence="2" id="KW-1185">Reference proteome</keyword>
<accession>A0ABN7UWQ2</accession>
<sequence>MFVEAHWKVLKQDFLYKFFCPRLDLYLIQQRDEVTVQFFNQVHRNHQYPFIDTSSLLTDNVEYMALINNDNIEQSITSYQNIDDSQACNKLYTQLIEVIKKTLEILKDQQDKKNYKWAKSVKRNFNSLEQMISEIASLKRRNTIPCTFKDHLHNTLFFN</sequence>
<reference evidence="1 2" key="1">
    <citation type="submission" date="2021-06" db="EMBL/GenBank/DDBJ databases">
        <authorList>
            <person name="Kallberg Y."/>
            <person name="Tangrot J."/>
            <person name="Rosling A."/>
        </authorList>
    </citation>
    <scope>NUCLEOTIDE SEQUENCE [LARGE SCALE GENOMIC DNA]</scope>
    <source>
        <strain evidence="1 2">120-4 pot B 10/14</strain>
    </source>
</reference>
<organism evidence="1 2">
    <name type="scientific">Gigaspora margarita</name>
    <dbReference type="NCBI Taxonomy" id="4874"/>
    <lineage>
        <taxon>Eukaryota</taxon>
        <taxon>Fungi</taxon>
        <taxon>Fungi incertae sedis</taxon>
        <taxon>Mucoromycota</taxon>
        <taxon>Glomeromycotina</taxon>
        <taxon>Glomeromycetes</taxon>
        <taxon>Diversisporales</taxon>
        <taxon>Gigasporaceae</taxon>
        <taxon>Gigaspora</taxon>
    </lineage>
</organism>
<comment type="caution">
    <text evidence="1">The sequence shown here is derived from an EMBL/GenBank/DDBJ whole genome shotgun (WGS) entry which is preliminary data.</text>
</comment>
<gene>
    <name evidence="1" type="ORF">GMARGA_LOCUS11029</name>
</gene>
<dbReference type="EMBL" id="CAJVQB010006343">
    <property type="protein sequence ID" value="CAG8682222.1"/>
    <property type="molecule type" value="Genomic_DNA"/>
</dbReference>
<protein>
    <submittedName>
        <fullName evidence="1">24298_t:CDS:1</fullName>
    </submittedName>
</protein>